<organism evidence="1 2">
    <name type="scientific">Chryseobacterium lathyri</name>
    <dbReference type="NCBI Taxonomy" id="395933"/>
    <lineage>
        <taxon>Bacteria</taxon>
        <taxon>Pseudomonadati</taxon>
        <taxon>Bacteroidota</taxon>
        <taxon>Flavobacteriia</taxon>
        <taxon>Flavobacteriales</taxon>
        <taxon>Weeksellaceae</taxon>
        <taxon>Chryseobacterium group</taxon>
        <taxon>Chryseobacterium</taxon>
    </lineage>
</organism>
<comment type="caution">
    <text evidence="1">The sequence shown here is derived from an EMBL/GenBank/DDBJ whole genome shotgun (WGS) entry which is preliminary data.</text>
</comment>
<accession>A0ABT9SJF2</accession>
<gene>
    <name evidence="1" type="ORF">J2T04_000828</name>
</gene>
<name>A0ABT9SJF2_9FLAO</name>
<evidence type="ECO:0008006" key="3">
    <source>
        <dbReference type="Google" id="ProtNLM"/>
    </source>
</evidence>
<protein>
    <recommendedName>
        <fullName evidence="3">YD repeat-containing protein</fullName>
    </recommendedName>
</protein>
<dbReference type="RefSeq" id="WP_306841479.1">
    <property type="nucleotide sequence ID" value="NZ_JAUSRL010000001.1"/>
</dbReference>
<proteinExistence type="predicted"/>
<dbReference type="Proteomes" id="UP001235513">
    <property type="component" value="Unassembled WGS sequence"/>
</dbReference>
<dbReference type="EMBL" id="JAUSRL010000001">
    <property type="protein sequence ID" value="MDP9958961.1"/>
    <property type="molecule type" value="Genomic_DNA"/>
</dbReference>
<reference evidence="1 2" key="1">
    <citation type="submission" date="2023-07" db="EMBL/GenBank/DDBJ databases">
        <title>Sorghum-associated microbial communities from plants grown in Nebraska, USA.</title>
        <authorList>
            <person name="Schachtman D."/>
        </authorList>
    </citation>
    <scope>NUCLEOTIDE SEQUENCE [LARGE SCALE GENOMIC DNA]</scope>
    <source>
        <strain evidence="1 2">CC351</strain>
    </source>
</reference>
<evidence type="ECO:0000313" key="2">
    <source>
        <dbReference type="Proteomes" id="UP001235513"/>
    </source>
</evidence>
<sequence length="1115" mass="123501">MKKYILLIVIFCFTENYYWAQQAGSPSTLPNIIPPSPSAYALGNYGNIPVGLFTGSPNISVPLFNYKTNNISLPLNLFYGSNGIKVDEVSSNVGLGWNLNFGGVITRMVRGNADETSTNIPVPENDNVNGAYTNPVTNQFFFNLANHTNATDTQADLYSFNFNGFSGKFFYDRNNQPHLVDQQALKIERIGSTTGDGQDFLLTTSTGEKYYFTQKERSMYRNAGGGHSLIQSSITAWYLTKIVHPEGDELYFTYEDYNLPTYISSQSQSLRMSVGFPATQTACEGGSYSTPPTLGPIIDNTLRVIGKRITTISSNNPLSGTIIFTYSTNTANLDVEGNTKIQSIVLKDQTGANVETATFNYLNTVNKRNFLTSVVFKDPNKSYSFEYENPNTFPPRLSFSQDHWGYYNGKTNSALAPKNVEDYNFDQIDYSGADKSPDPNFAKIGLLKRMVHPTKGFTDLEYEGNTYWGQKTIYPNYSYQHMAVQNSSPGIVSQQYTIISPIDQKIEISGMTGFNTVCSDQTHPPVGIIEFVGNASSFYNYPQGASQHFGTSYQFVSGQSDTVYFNALAGTTYILKLSASRCTYSSIDAKYYPSAPQQIDTNLDTGGIRIKSVKDYGVSSSTPKYTRYIYGDVSHSSGQPGNKPYYANTVKWQTICKVDTGLVICTFVENSDNILTSSSMIPLYDTGTTTCLYPNVSISEGGDQFENGGEIKEFKIQRDDAGSNVWGPGIIGSNPWTNRDWDNGKELSSTIVRKNAGSSVTEIVQKKENIYEKRDSSTFELKNYVGEQLFNIACNSAYVGHTYTCSASDVITPNSACTGKTAGEQVILQLLDNVNVTEYKNISYWHYLKSQKTTDYLGGIPIKTETEYFYDNSSHYQLNRQKTAFPDGKISEALYSYAHEKGNQLMISKNMIGVPLETSTTQTIGSSTKTLSKTETLYPLNQAEADTKTSGLALPTSVLSYDLQNPTVPSIEVTYDKYDSKGNLQQYTTKGGISTTIIWGYNQTQPIAKIEGAKLSDISQSLIDNIVDSSINDAQLSTDASEQSLVSALDVFRNNVALSAYQISTYTYNPLIGVTSITPPSGIRELYKYDTANRLEKVIDVNGKVLKEYKYNYKN</sequence>
<evidence type="ECO:0000313" key="1">
    <source>
        <dbReference type="EMBL" id="MDP9958961.1"/>
    </source>
</evidence>
<keyword evidence="2" id="KW-1185">Reference proteome</keyword>